<dbReference type="Proteomes" id="UP001319104">
    <property type="component" value="Unassembled WGS sequence"/>
</dbReference>
<gene>
    <name evidence="1" type="ORF">KI659_17915</name>
</gene>
<keyword evidence="2" id="KW-1185">Reference proteome</keyword>
<proteinExistence type="predicted"/>
<comment type="caution">
    <text evidence="1">The sequence shown here is derived from an EMBL/GenBank/DDBJ whole genome shotgun (WGS) entry which is preliminary data.</text>
</comment>
<protein>
    <submittedName>
        <fullName evidence="1">Uncharacterized protein</fullName>
    </submittedName>
</protein>
<accession>A0AAP2CKN2</accession>
<reference evidence="1 2" key="1">
    <citation type="submission" date="2021-05" db="EMBL/GenBank/DDBJ databases">
        <authorList>
            <person name="Zhang Z.D."/>
            <person name="Osman G."/>
        </authorList>
    </citation>
    <scope>NUCLEOTIDE SEQUENCE [LARGE SCALE GENOMIC DNA]</scope>
    <source>
        <strain evidence="1 2">KCTC 32217</strain>
    </source>
</reference>
<evidence type="ECO:0000313" key="2">
    <source>
        <dbReference type="Proteomes" id="UP001319104"/>
    </source>
</evidence>
<sequence length="354" mass="41262">MTLRCQRFFLSFAEAIELIRNPKIKPKRKRVARFKRGVVFLLSSYPKVGKEKFFEILQGIVSHIDSIRKHLSRHLPQGRLEVNGACLQILLLSIVILIMKTFILSQNQNITPNTPTIHTKLWDFTNPAKNKEVFELLDEGVTFNKDMEFPEPYRADSFRFWFNKLSANWTKQLKEDLESFSEEERSEMQSECVEAFDNCKSILKLVSTSTLLTVSNKDNIDQIGLKTVVQNWSDTNGRILSKLEDLLYNGAEPKPHEEEIFLEVKKYYIGRYFNYIGLENKFLNPFHAREIINEVINSLEKAEAFKVMGLKESGSRRIYKNEEREPFSDSEIEALISYINEVKLVIYGMPVTIR</sequence>
<dbReference type="EMBL" id="JAHCMY010000024">
    <property type="protein sequence ID" value="MBS9525902.1"/>
    <property type="molecule type" value="Genomic_DNA"/>
</dbReference>
<dbReference type="RefSeq" id="WP_213946762.1">
    <property type="nucleotide sequence ID" value="NZ_JAHCMY010000024.1"/>
</dbReference>
<dbReference type="AlphaFoldDB" id="A0AAP2CKN2"/>
<name>A0AAP2CKN2_9BACT</name>
<organism evidence="1 2">
    <name type="scientific">Litoribacter ruber</name>
    <dbReference type="NCBI Taxonomy" id="702568"/>
    <lineage>
        <taxon>Bacteria</taxon>
        <taxon>Pseudomonadati</taxon>
        <taxon>Bacteroidota</taxon>
        <taxon>Cytophagia</taxon>
        <taxon>Cytophagales</taxon>
        <taxon>Cyclobacteriaceae</taxon>
        <taxon>Litoribacter</taxon>
    </lineage>
</organism>
<evidence type="ECO:0000313" key="1">
    <source>
        <dbReference type="EMBL" id="MBS9525902.1"/>
    </source>
</evidence>